<comment type="subcellular location">
    <subcellularLocation>
        <location evidence="1">Nucleus</location>
    </subcellularLocation>
</comment>
<reference evidence="8" key="1">
    <citation type="submission" date="2025-08" db="UniProtKB">
        <authorList>
            <consortium name="Ensembl"/>
        </authorList>
    </citation>
    <scope>IDENTIFICATION</scope>
</reference>
<dbReference type="GeneTree" id="ENSGT00940000157847"/>
<evidence type="ECO:0000256" key="1">
    <source>
        <dbReference type="ARBA" id="ARBA00004123"/>
    </source>
</evidence>
<organism evidence="8 9">
    <name type="scientific">Sphenodon punctatus</name>
    <name type="common">Tuatara</name>
    <name type="synonym">Hatteria punctata</name>
    <dbReference type="NCBI Taxonomy" id="8508"/>
    <lineage>
        <taxon>Eukaryota</taxon>
        <taxon>Metazoa</taxon>
        <taxon>Chordata</taxon>
        <taxon>Craniata</taxon>
        <taxon>Vertebrata</taxon>
        <taxon>Euteleostomi</taxon>
        <taxon>Lepidosauria</taxon>
        <taxon>Sphenodontia</taxon>
        <taxon>Sphenodontidae</taxon>
        <taxon>Sphenodon</taxon>
    </lineage>
</organism>
<feature type="region of interest" description="Disordered" evidence="6">
    <location>
        <begin position="220"/>
        <end position="243"/>
    </location>
</feature>
<evidence type="ECO:0000256" key="5">
    <source>
        <dbReference type="ARBA" id="ARBA00023242"/>
    </source>
</evidence>
<dbReference type="GO" id="GO:0006325">
    <property type="term" value="P:chromatin organization"/>
    <property type="evidence" value="ECO:0007669"/>
    <property type="project" value="UniProtKB-KW"/>
</dbReference>
<dbReference type="Gene3D" id="1.20.58.1360">
    <property type="match status" value="1"/>
</dbReference>
<proteinExistence type="predicted"/>
<dbReference type="InterPro" id="IPR050690">
    <property type="entry name" value="JHDM1_Histone_Demethylase"/>
</dbReference>
<sequence length="243" mass="26626">PRARDPCRNSRPHPRVSCISAPGRGIPVETAAPTPETAVRVALPQPVLSLARAYEIEKRLSTADLFRFPNFETICWYVGKHLLDIFRGLRENRRHPAAYLVHGAKALNAAFRSWTKKEALPEHEEEIPSTVRPAQLIKDLAKEIRLVEDIFQQNIGKTGSPFGLQRGLLSGPAPAQPGARRGDQSPQEPGRKGSRKGIANVPRLNLSLLDKYTRQALCGAESPGTEEVGPGEEGVWLPGARGC</sequence>
<keyword evidence="2" id="KW-0479">Metal-binding</keyword>
<keyword evidence="4" id="KW-0560">Oxidoreductase</keyword>
<evidence type="ECO:0000313" key="9">
    <source>
        <dbReference type="Proteomes" id="UP000694392"/>
    </source>
</evidence>
<evidence type="ECO:0000256" key="4">
    <source>
        <dbReference type="ARBA" id="ARBA00022964"/>
    </source>
</evidence>
<evidence type="ECO:0000256" key="2">
    <source>
        <dbReference type="ARBA" id="ARBA00022723"/>
    </source>
</evidence>
<dbReference type="AlphaFoldDB" id="A0A8D0HKP6"/>
<dbReference type="Ensembl" id="ENSSPUT00000026868.1">
    <property type="protein sequence ID" value="ENSSPUP00000025174.1"/>
    <property type="gene ID" value="ENSSPUG00000019282.1"/>
</dbReference>
<dbReference type="FunFam" id="1.20.58.1360:FF:000001">
    <property type="entry name" value="Histone lysine demethylase PHF8"/>
    <property type="match status" value="1"/>
</dbReference>
<feature type="domain" description="Jumonji helical" evidence="7">
    <location>
        <begin position="52"/>
        <end position="148"/>
    </location>
</feature>
<accession>A0A8D0HKP6</accession>
<reference evidence="8" key="2">
    <citation type="submission" date="2025-09" db="UniProtKB">
        <authorList>
            <consortium name="Ensembl"/>
        </authorList>
    </citation>
    <scope>IDENTIFICATION</scope>
</reference>
<keyword evidence="5" id="KW-0539">Nucleus</keyword>
<evidence type="ECO:0000256" key="3">
    <source>
        <dbReference type="ARBA" id="ARBA00022853"/>
    </source>
</evidence>
<feature type="compositionally biased region" description="Low complexity" evidence="6">
    <location>
        <begin position="221"/>
        <end position="243"/>
    </location>
</feature>
<protein>
    <recommendedName>
        <fullName evidence="7">Jumonji helical domain-containing protein</fullName>
    </recommendedName>
</protein>
<evidence type="ECO:0000259" key="7">
    <source>
        <dbReference type="Pfam" id="PF17811"/>
    </source>
</evidence>
<evidence type="ECO:0000256" key="6">
    <source>
        <dbReference type="SAM" id="MobiDB-lite"/>
    </source>
</evidence>
<dbReference type="GO" id="GO:0046872">
    <property type="term" value="F:metal ion binding"/>
    <property type="evidence" value="ECO:0007669"/>
    <property type="project" value="UniProtKB-KW"/>
</dbReference>
<dbReference type="Proteomes" id="UP000694392">
    <property type="component" value="Unplaced"/>
</dbReference>
<dbReference type="PANTHER" id="PTHR23123">
    <property type="entry name" value="PHD/F-BOX CONTAINING PROTEIN"/>
    <property type="match status" value="1"/>
</dbReference>
<dbReference type="InterPro" id="IPR041070">
    <property type="entry name" value="JHD"/>
</dbReference>
<keyword evidence="3" id="KW-0156">Chromatin regulator</keyword>
<evidence type="ECO:0000313" key="8">
    <source>
        <dbReference type="Ensembl" id="ENSSPUP00000025174.1"/>
    </source>
</evidence>
<keyword evidence="4" id="KW-0223">Dioxygenase</keyword>
<dbReference type="GO" id="GO:0005634">
    <property type="term" value="C:nucleus"/>
    <property type="evidence" value="ECO:0007669"/>
    <property type="project" value="UniProtKB-SubCell"/>
</dbReference>
<dbReference type="Pfam" id="PF17811">
    <property type="entry name" value="JHD"/>
    <property type="match status" value="1"/>
</dbReference>
<feature type="region of interest" description="Disordered" evidence="6">
    <location>
        <begin position="162"/>
        <end position="199"/>
    </location>
</feature>
<name>A0A8D0HKP6_SPHPU</name>
<keyword evidence="9" id="KW-1185">Reference proteome</keyword>
<dbReference type="GO" id="GO:0051213">
    <property type="term" value="F:dioxygenase activity"/>
    <property type="evidence" value="ECO:0007669"/>
    <property type="project" value="UniProtKB-KW"/>
</dbReference>